<dbReference type="GO" id="GO:0005506">
    <property type="term" value="F:iron ion binding"/>
    <property type="evidence" value="ECO:0007669"/>
    <property type="project" value="InterPro"/>
</dbReference>
<feature type="transmembrane region" description="Helical" evidence="12">
    <location>
        <begin position="6"/>
        <end position="27"/>
    </location>
</feature>
<keyword evidence="12" id="KW-0472">Membrane</keyword>
<dbReference type="CDD" id="cd11055">
    <property type="entry name" value="CYP3A-like"/>
    <property type="match status" value="1"/>
</dbReference>
<evidence type="ECO:0000256" key="4">
    <source>
        <dbReference type="ARBA" id="ARBA00022617"/>
    </source>
</evidence>
<keyword evidence="5 10" id="KW-0479">Metal-binding</keyword>
<evidence type="ECO:0000256" key="12">
    <source>
        <dbReference type="SAM" id="Phobius"/>
    </source>
</evidence>
<evidence type="ECO:0000256" key="11">
    <source>
        <dbReference type="RuleBase" id="RU000461"/>
    </source>
</evidence>
<dbReference type="AlphaFoldDB" id="A0A0B7B6B8"/>
<evidence type="ECO:0000313" key="13">
    <source>
        <dbReference type="EMBL" id="CEK88879.1"/>
    </source>
</evidence>
<dbReference type="Gene3D" id="1.10.630.10">
    <property type="entry name" value="Cytochrome P450"/>
    <property type="match status" value="1"/>
</dbReference>
<evidence type="ECO:0000256" key="7">
    <source>
        <dbReference type="ARBA" id="ARBA00023002"/>
    </source>
</evidence>
<evidence type="ECO:0000256" key="8">
    <source>
        <dbReference type="ARBA" id="ARBA00023004"/>
    </source>
</evidence>
<evidence type="ECO:0000256" key="10">
    <source>
        <dbReference type="PIRSR" id="PIRSR602401-1"/>
    </source>
</evidence>
<organism evidence="13">
    <name type="scientific">Arion vulgaris</name>
    <dbReference type="NCBI Taxonomy" id="1028688"/>
    <lineage>
        <taxon>Eukaryota</taxon>
        <taxon>Metazoa</taxon>
        <taxon>Spiralia</taxon>
        <taxon>Lophotrochozoa</taxon>
        <taxon>Mollusca</taxon>
        <taxon>Gastropoda</taxon>
        <taxon>Heterobranchia</taxon>
        <taxon>Euthyneura</taxon>
        <taxon>Panpulmonata</taxon>
        <taxon>Eupulmonata</taxon>
        <taxon>Stylommatophora</taxon>
        <taxon>Helicina</taxon>
        <taxon>Arionoidea</taxon>
        <taxon>Arionidae</taxon>
        <taxon>Arion</taxon>
    </lineage>
</organism>
<evidence type="ECO:0008006" key="14">
    <source>
        <dbReference type="Google" id="ProtNLM"/>
    </source>
</evidence>
<dbReference type="PANTHER" id="PTHR24302:SF15">
    <property type="entry name" value="FATTY-ACID PEROXYGENASE"/>
    <property type="match status" value="1"/>
</dbReference>
<dbReference type="PRINTS" id="PR00385">
    <property type="entry name" value="P450"/>
</dbReference>
<evidence type="ECO:0000256" key="5">
    <source>
        <dbReference type="ARBA" id="ARBA00022723"/>
    </source>
</evidence>
<keyword evidence="7 11" id="KW-0560">Oxidoreductase</keyword>
<keyword evidence="4 10" id="KW-0349">Heme</keyword>
<dbReference type="Pfam" id="PF00067">
    <property type="entry name" value="p450"/>
    <property type="match status" value="1"/>
</dbReference>
<evidence type="ECO:0000256" key="9">
    <source>
        <dbReference type="ARBA" id="ARBA00043906"/>
    </source>
</evidence>
<comment type="function">
    <text evidence="9">Cytochromes P450 are a group of heme-thiolate monooxygenases. They oxidize a variety of structurally unrelated compounds, including steroids, fatty acids, and xenobiotics.</text>
</comment>
<dbReference type="InterPro" id="IPR036396">
    <property type="entry name" value="Cyt_P450_sf"/>
</dbReference>
<dbReference type="EMBL" id="HACG01042014">
    <property type="protein sequence ID" value="CEK88879.1"/>
    <property type="molecule type" value="Transcribed_RNA"/>
</dbReference>
<comment type="subcellular location">
    <subcellularLocation>
        <location evidence="2">Endoplasmic reticulum membrane</location>
        <topology evidence="2">Peripheral membrane protein</topology>
    </subcellularLocation>
    <subcellularLocation>
        <location evidence="1">Microsome membrane</location>
        <topology evidence="1">Peripheral membrane protein</topology>
    </subcellularLocation>
</comment>
<evidence type="ECO:0000256" key="6">
    <source>
        <dbReference type="ARBA" id="ARBA00022848"/>
    </source>
</evidence>
<proteinExistence type="inferred from homology"/>
<evidence type="ECO:0000256" key="2">
    <source>
        <dbReference type="ARBA" id="ARBA00004406"/>
    </source>
</evidence>
<comment type="similarity">
    <text evidence="3 11">Belongs to the cytochrome P450 family.</text>
</comment>
<dbReference type="PROSITE" id="PS00086">
    <property type="entry name" value="CYTOCHROME_P450"/>
    <property type="match status" value="1"/>
</dbReference>
<dbReference type="InterPro" id="IPR017972">
    <property type="entry name" value="Cyt_P450_CS"/>
</dbReference>
<protein>
    <recommendedName>
        <fullName evidence="14">Cytochrome P450</fullName>
    </recommendedName>
</protein>
<keyword evidence="11" id="KW-0503">Monooxygenase</keyword>
<keyword evidence="6" id="KW-0256">Endoplasmic reticulum</keyword>
<dbReference type="GO" id="GO:0016705">
    <property type="term" value="F:oxidoreductase activity, acting on paired donors, with incorporation or reduction of molecular oxygen"/>
    <property type="evidence" value="ECO:0007669"/>
    <property type="project" value="InterPro"/>
</dbReference>
<name>A0A0B7B6B8_9EUPU</name>
<keyword evidence="12" id="KW-0812">Transmembrane</keyword>
<dbReference type="InterPro" id="IPR002401">
    <property type="entry name" value="Cyt_P450_E_grp-I"/>
</dbReference>
<feature type="binding site" description="axial binding residue" evidence="10">
    <location>
        <position position="454"/>
    </location>
    <ligand>
        <name>heme</name>
        <dbReference type="ChEBI" id="CHEBI:30413"/>
    </ligand>
    <ligandPart>
        <name>Fe</name>
        <dbReference type="ChEBI" id="CHEBI:18248"/>
    </ligandPart>
</feature>
<dbReference type="GO" id="GO:0008395">
    <property type="term" value="F:steroid hydroxylase activity"/>
    <property type="evidence" value="ECO:0007669"/>
    <property type="project" value="TreeGrafter"/>
</dbReference>
<evidence type="ECO:0000256" key="3">
    <source>
        <dbReference type="ARBA" id="ARBA00010617"/>
    </source>
</evidence>
<dbReference type="SUPFAM" id="SSF48264">
    <property type="entry name" value="Cytochrome P450"/>
    <property type="match status" value="1"/>
</dbReference>
<keyword evidence="12" id="KW-1133">Transmembrane helix</keyword>
<dbReference type="InterPro" id="IPR001128">
    <property type="entry name" value="Cyt_P450"/>
</dbReference>
<sequence>MAIQDFLLSVPLWIVLLLTLVVLLYLYGTQPYRVWKELGVNGPTPYPFMGNVPEMFDDRIGNRVALSQWQKLYGRIFGIYFFRAPTLVITDPDVLKQVLIKDFNNFPDRYFIGEGNLQQRIIKKSVFFEEGAAWKRIRRIMSPTFTSGKLKLLTHYMNLTAQRLGENLKQCSEDGTMAEAKKMFGAFTLDVICGTAFGLDTNSQQNFEGPFIQHAKHMLTFKKTLQLVLSSAGVFPIIGSIFKWFGIGFFNNIDVKFFEKNISAIIHNRKTHPDAHQNMDFLQLLMEAEDDVSEEFIGDKKLTTEEIVAQAILFIIAGYETTSTTLQYLGYELAKNQDVQDKVMEEMLEVLGESTEPDYDKCQNLKYMEATINETLRMYPPVHILSRWTERAIDYKGVHIPAKTTILIPIGNIGRDPEFFSDPDCFRPDRFLNESKHQINPITFLPFGQGPRACIGIRLAMMELKIALVHILRNVRLVSATPDVLDIEDYTGILVPRIPIKLHVKTVM</sequence>
<accession>A0A0B7B6B8</accession>
<dbReference type="PRINTS" id="PR00463">
    <property type="entry name" value="EP450I"/>
</dbReference>
<reference evidence="13" key="1">
    <citation type="submission" date="2014-12" db="EMBL/GenBank/DDBJ databases">
        <title>Insight into the proteome of Arion vulgaris.</title>
        <authorList>
            <person name="Aradska J."/>
            <person name="Bulat T."/>
            <person name="Smidak R."/>
            <person name="Sarate P."/>
            <person name="Gangsoo J."/>
            <person name="Sialana F."/>
            <person name="Bilban M."/>
            <person name="Lubec G."/>
        </authorList>
    </citation>
    <scope>NUCLEOTIDE SEQUENCE</scope>
    <source>
        <tissue evidence="13">Skin</tissue>
    </source>
</reference>
<dbReference type="FunFam" id="1.10.630.10:FF:000042">
    <property type="entry name" value="Cytochrome P450"/>
    <property type="match status" value="1"/>
</dbReference>
<dbReference type="InterPro" id="IPR050705">
    <property type="entry name" value="Cytochrome_P450_3A"/>
</dbReference>
<gene>
    <name evidence="13" type="primary">ORF167611</name>
</gene>
<keyword evidence="6" id="KW-0492">Microsome</keyword>
<comment type="cofactor">
    <cofactor evidence="10">
        <name>heme</name>
        <dbReference type="ChEBI" id="CHEBI:30413"/>
    </cofactor>
</comment>
<feature type="transmembrane region" description="Helical" evidence="12">
    <location>
        <begin position="227"/>
        <end position="250"/>
    </location>
</feature>
<evidence type="ECO:0000256" key="1">
    <source>
        <dbReference type="ARBA" id="ARBA00004174"/>
    </source>
</evidence>
<dbReference type="PANTHER" id="PTHR24302">
    <property type="entry name" value="CYTOCHROME P450 FAMILY 3"/>
    <property type="match status" value="1"/>
</dbReference>
<dbReference type="GO" id="GO:0005789">
    <property type="term" value="C:endoplasmic reticulum membrane"/>
    <property type="evidence" value="ECO:0007669"/>
    <property type="project" value="UniProtKB-SubCell"/>
</dbReference>
<keyword evidence="8 10" id="KW-0408">Iron</keyword>
<dbReference type="GO" id="GO:0020037">
    <property type="term" value="F:heme binding"/>
    <property type="evidence" value="ECO:0007669"/>
    <property type="project" value="InterPro"/>
</dbReference>